<proteinExistence type="predicted"/>
<sequence length="514" mass="57906">MSSRKGSSKRNSYSHSSSGDSSANEVITPKEEFEVEEEANDAYYKALCGSPPPSQDIPIPKRPVRSPNAPLAPSMVSSDYLTTLRDFYQIPNGVVFRIPSGNESVEDPPEGFFTCYEAFLVYSRMLFPIPGTIVRAPCHFGLSISQLSVPALQHWLGMLILSYELGMDLNPGDVEGFWFTRGTGIDGSYRMAPKKGMAIIQGHTSHPKAWFERFFFVRIDGESVEESYLHLFRREWNFTRVNRILPPTPADLFAKRDLLRSRPFFWNSFTIERIRSAVELHRSQAVSQPLDVPYDVEPVIDVLPAQRQRISEVPLPSDFFADLPPGFTTHKSLDEESRRKVVTEGSSLINEGMRVFNAALDRSFRESRISHFKAEEAERELFRFRKEVEEQSRRQAELHSRALVRAERRGKRVIVAEMKRRAALFATEFESFKDAQEFVAEMSGLMNGCAHAESLVPLIEGKVRQLWDSIEVLEDTAEAGTGVGDEGAGVADGEVDQPASSFGIPMSGFLDFEL</sequence>
<evidence type="ECO:0000256" key="1">
    <source>
        <dbReference type="SAM" id="MobiDB-lite"/>
    </source>
</evidence>
<organism evidence="2">
    <name type="scientific">Brassica cretica</name>
    <name type="common">Mustard</name>
    <dbReference type="NCBI Taxonomy" id="69181"/>
    <lineage>
        <taxon>Eukaryota</taxon>
        <taxon>Viridiplantae</taxon>
        <taxon>Streptophyta</taxon>
        <taxon>Embryophyta</taxon>
        <taxon>Tracheophyta</taxon>
        <taxon>Spermatophyta</taxon>
        <taxon>Magnoliopsida</taxon>
        <taxon>eudicotyledons</taxon>
        <taxon>Gunneridae</taxon>
        <taxon>Pentapetalae</taxon>
        <taxon>rosids</taxon>
        <taxon>malvids</taxon>
        <taxon>Brassicales</taxon>
        <taxon>Brassicaceae</taxon>
        <taxon>Brassiceae</taxon>
        <taxon>Brassica</taxon>
    </lineage>
</organism>
<reference evidence="2" key="1">
    <citation type="submission" date="2019-12" db="EMBL/GenBank/DDBJ databases">
        <title>Genome sequencing and annotation of Brassica cretica.</title>
        <authorList>
            <person name="Studholme D.J."/>
            <person name="Sarris P.F."/>
        </authorList>
    </citation>
    <scope>NUCLEOTIDE SEQUENCE</scope>
    <source>
        <strain evidence="2">PFS-102/07</strain>
        <tissue evidence="2">Leaf</tissue>
    </source>
</reference>
<protein>
    <submittedName>
        <fullName evidence="2">Uncharacterized protein</fullName>
    </submittedName>
</protein>
<accession>A0A8S9J040</accession>
<gene>
    <name evidence="2" type="ORF">F2Q70_00002907</name>
</gene>
<feature type="compositionally biased region" description="Low complexity" evidence="1">
    <location>
        <begin position="9"/>
        <end position="22"/>
    </location>
</feature>
<name>A0A8S9J040_BRACR</name>
<dbReference type="EMBL" id="QGKY02001015">
    <property type="protein sequence ID" value="KAF2575551.1"/>
    <property type="molecule type" value="Genomic_DNA"/>
</dbReference>
<dbReference type="AlphaFoldDB" id="A0A8S9J040"/>
<feature type="region of interest" description="Disordered" evidence="1">
    <location>
        <begin position="1"/>
        <end position="32"/>
    </location>
</feature>
<comment type="caution">
    <text evidence="2">The sequence shown here is derived from an EMBL/GenBank/DDBJ whole genome shotgun (WGS) entry which is preliminary data.</text>
</comment>
<evidence type="ECO:0000313" key="2">
    <source>
        <dbReference type="EMBL" id="KAF2575551.1"/>
    </source>
</evidence>